<keyword evidence="2" id="KW-0472">Membrane</keyword>
<evidence type="ECO:0008006" key="5">
    <source>
        <dbReference type="Google" id="ProtNLM"/>
    </source>
</evidence>
<dbReference type="Proteomes" id="UP000832097">
    <property type="component" value="Chromosome"/>
</dbReference>
<keyword evidence="2" id="KW-1133">Transmembrane helix</keyword>
<evidence type="ECO:0000256" key="1">
    <source>
        <dbReference type="SAM" id="MobiDB-lite"/>
    </source>
</evidence>
<evidence type="ECO:0000313" key="4">
    <source>
        <dbReference type="Proteomes" id="UP000832097"/>
    </source>
</evidence>
<dbReference type="RefSeq" id="WP_243553622.1">
    <property type="nucleotide sequence ID" value="NZ_CP094528.1"/>
</dbReference>
<sequence length="214" mass="22457">MSTNRTSQGKVSPAVYRRRRLLVLLGLVAVIIAIVLIVVRPGASQGEPASTDGKSAGETEPPVSTEPATAIPTEPTAADGDPCKPDQVLVEAVTDGTEYAADQQPQLSVTITNTGKNACVINAGTSAQVFTIRSGEEQYWTSTDCQTEPVDAEVLLAPGTPISSAVPIIWDRTRSSPDTCEQAREAVPAGGASYHLEVSVAGIESESSKQFMLF</sequence>
<proteinExistence type="predicted"/>
<reference evidence="3 4" key="1">
    <citation type="submission" date="2022-03" db="EMBL/GenBank/DDBJ databases">
        <title>Mucilaginibacter sp. isolated from the gut of Protaetia brevitarsis seulensis larvae.</title>
        <authorList>
            <person name="Won M."/>
            <person name="Kim S.-J."/>
            <person name="Kwon S.-W."/>
        </authorList>
    </citation>
    <scope>NUCLEOTIDE SEQUENCE [LARGE SCALE GENOMIC DNA]</scope>
    <source>
        <strain evidence="3 4">CFWR-12</strain>
    </source>
</reference>
<feature type="transmembrane region" description="Helical" evidence="2">
    <location>
        <begin position="21"/>
        <end position="39"/>
    </location>
</feature>
<feature type="region of interest" description="Disordered" evidence="1">
    <location>
        <begin position="44"/>
        <end position="83"/>
    </location>
</feature>
<dbReference type="EMBL" id="CP094528">
    <property type="protein sequence ID" value="UOE42690.1"/>
    <property type="molecule type" value="Genomic_DNA"/>
</dbReference>
<keyword evidence="4" id="KW-1185">Reference proteome</keyword>
<keyword evidence="2" id="KW-0812">Transmembrane</keyword>
<gene>
    <name evidence="3" type="ORF">MTO99_10840</name>
</gene>
<accession>A0ABY4BU71</accession>
<name>A0ABY4BU71_9MICO</name>
<evidence type="ECO:0000313" key="3">
    <source>
        <dbReference type="EMBL" id="UOE42690.1"/>
    </source>
</evidence>
<organism evidence="3 4">
    <name type="scientific">Agromyces larvae</name>
    <dbReference type="NCBI Taxonomy" id="2929802"/>
    <lineage>
        <taxon>Bacteria</taxon>
        <taxon>Bacillati</taxon>
        <taxon>Actinomycetota</taxon>
        <taxon>Actinomycetes</taxon>
        <taxon>Micrococcales</taxon>
        <taxon>Microbacteriaceae</taxon>
        <taxon>Agromyces</taxon>
    </lineage>
</organism>
<feature type="compositionally biased region" description="Low complexity" evidence="1">
    <location>
        <begin position="65"/>
        <end position="78"/>
    </location>
</feature>
<protein>
    <recommendedName>
        <fullName evidence="5">DUF4232 domain-containing protein</fullName>
    </recommendedName>
</protein>
<evidence type="ECO:0000256" key="2">
    <source>
        <dbReference type="SAM" id="Phobius"/>
    </source>
</evidence>